<protein>
    <submittedName>
        <fullName evidence="1">Uncharacterized protein</fullName>
    </submittedName>
</protein>
<dbReference type="EMBL" id="JAQJAC010000010">
    <property type="protein sequence ID" value="KAJ5569198.1"/>
    <property type="molecule type" value="Genomic_DNA"/>
</dbReference>
<organism evidence="1 2">
    <name type="scientific">Penicillium hetheringtonii</name>
    <dbReference type="NCBI Taxonomy" id="911720"/>
    <lineage>
        <taxon>Eukaryota</taxon>
        <taxon>Fungi</taxon>
        <taxon>Dikarya</taxon>
        <taxon>Ascomycota</taxon>
        <taxon>Pezizomycotina</taxon>
        <taxon>Eurotiomycetes</taxon>
        <taxon>Eurotiomycetidae</taxon>
        <taxon>Eurotiales</taxon>
        <taxon>Aspergillaceae</taxon>
        <taxon>Penicillium</taxon>
    </lineage>
</organism>
<keyword evidence="2" id="KW-1185">Reference proteome</keyword>
<evidence type="ECO:0000313" key="2">
    <source>
        <dbReference type="Proteomes" id="UP001216150"/>
    </source>
</evidence>
<name>A0AAD6DAR0_9EURO</name>
<proteinExistence type="predicted"/>
<accession>A0AAD6DAR0</accession>
<comment type="caution">
    <text evidence="1">The sequence shown here is derived from an EMBL/GenBank/DDBJ whole genome shotgun (WGS) entry which is preliminary data.</text>
</comment>
<reference evidence="1 2" key="1">
    <citation type="journal article" date="2023" name="IMA Fungus">
        <title>Comparative genomic study of the Penicillium genus elucidates a diverse pangenome and 15 lateral gene transfer events.</title>
        <authorList>
            <person name="Petersen C."/>
            <person name="Sorensen T."/>
            <person name="Nielsen M.R."/>
            <person name="Sondergaard T.E."/>
            <person name="Sorensen J.L."/>
            <person name="Fitzpatrick D.A."/>
            <person name="Frisvad J.C."/>
            <person name="Nielsen K.L."/>
        </authorList>
    </citation>
    <scope>NUCLEOTIDE SEQUENCE [LARGE SCALE GENOMIC DNA]</scope>
    <source>
        <strain evidence="1 2">IBT 29057</strain>
    </source>
</reference>
<evidence type="ECO:0000313" key="1">
    <source>
        <dbReference type="EMBL" id="KAJ5569198.1"/>
    </source>
</evidence>
<dbReference type="Proteomes" id="UP001216150">
    <property type="component" value="Unassembled WGS sequence"/>
</dbReference>
<dbReference type="AlphaFoldDB" id="A0AAD6DAR0"/>
<gene>
    <name evidence="1" type="ORF">N7450_011684</name>
</gene>
<sequence length="129" mass="14405">MDGSKAPPMLKVFPKCSLNFLFGLQSRPNEEYVDMSSSMESFEPALEYSRRLGRYAMSQNHLEHPTGFSSWSIFLRPDHCYRAATADGSNAIFVISAHEENQLATEGRLGKEKQLVSMASKVVAETVGR</sequence>